<sequence>MGYRALLAVLLMCCLTLVTACAPAVGTTGEGLTYDQIKSLSYEQVKGTGLANKCPQLSDFARGSLSLTPNQPYQITDFCLEPTSYFVKEEPVNKRQTANFVPTKLLTRATSSLDAITGDLQVASDGVLTLKEQDGIDFQVITVQLPGGERVPFFFTIKELVAKTQPGPTAINTSTDFSGAFQVPSYRSALFLDPKGRGVATGYDNAVALPGQADDARLGGANVKTIDIGEGHVSLNVAQVDGSTGEIAGTFESEQPSDTDLGAREPLDVKIRGIFYARVRPAV</sequence>
<keyword evidence="4" id="KW-0793">Thylakoid</keyword>
<dbReference type="GO" id="GO:0042549">
    <property type="term" value="P:photosystem II stabilization"/>
    <property type="evidence" value="ECO:0007669"/>
    <property type="project" value="InterPro"/>
</dbReference>
<evidence type="ECO:0000256" key="3">
    <source>
        <dbReference type="ARBA" id="ARBA00022531"/>
    </source>
</evidence>
<keyword evidence="12" id="KW-1185">Reference proteome</keyword>
<comment type="similarity">
    <text evidence="2">Belongs to the PsbO family.</text>
</comment>
<dbReference type="GO" id="GO:0010207">
    <property type="term" value="P:photosystem II assembly"/>
    <property type="evidence" value="ECO:0007669"/>
    <property type="project" value="InterPro"/>
</dbReference>
<dbReference type="OrthoDB" id="479833at2"/>
<dbReference type="EMBL" id="CP017675">
    <property type="protein sequence ID" value="APB32980.1"/>
    <property type="molecule type" value="Genomic_DNA"/>
</dbReference>
<dbReference type="GO" id="GO:0009654">
    <property type="term" value="C:photosystem II oxygen evolving complex"/>
    <property type="evidence" value="ECO:0007669"/>
    <property type="project" value="InterPro"/>
</dbReference>
<evidence type="ECO:0000256" key="9">
    <source>
        <dbReference type="ARBA" id="ARBA00046136"/>
    </source>
</evidence>
<dbReference type="RefSeq" id="WP_071453645.1">
    <property type="nucleotide sequence ID" value="NZ_CP017675.1"/>
</dbReference>
<evidence type="ECO:0000256" key="10">
    <source>
        <dbReference type="SAM" id="SignalP"/>
    </source>
</evidence>
<dbReference type="SUPFAM" id="SSF56925">
    <property type="entry name" value="OMPA-like"/>
    <property type="match status" value="1"/>
</dbReference>
<dbReference type="InterPro" id="IPR011250">
    <property type="entry name" value="OMP/PagP_B-barrel"/>
</dbReference>
<evidence type="ECO:0000313" key="11">
    <source>
        <dbReference type="EMBL" id="APB32980.1"/>
    </source>
</evidence>
<keyword evidence="5" id="KW-0472">Membrane</keyword>
<protein>
    <recommendedName>
        <fullName evidence="7">Photosystem II extrinsic protein O</fullName>
    </recommendedName>
    <alternativeName>
        <fullName evidence="8">Photosystem II manganese-stabilizing polypeptide</fullName>
    </alternativeName>
</protein>
<name>A0A1J0AAL7_9CYAN</name>
<accession>A0A1J0AAL7</accession>
<feature type="signal peptide" evidence="10">
    <location>
        <begin position="1"/>
        <end position="20"/>
    </location>
</feature>
<keyword evidence="10" id="KW-0732">Signal</keyword>
<proteinExistence type="inferred from homology"/>
<evidence type="ECO:0000256" key="4">
    <source>
        <dbReference type="ARBA" id="ARBA00023078"/>
    </source>
</evidence>
<keyword evidence="3" id="KW-0602">Photosynthesis</keyword>
<evidence type="ECO:0000256" key="2">
    <source>
        <dbReference type="ARBA" id="ARBA00009838"/>
    </source>
</evidence>
<evidence type="ECO:0000256" key="8">
    <source>
        <dbReference type="ARBA" id="ARBA00043037"/>
    </source>
</evidence>
<feature type="chain" id="PRO_5009608702" description="Photosystem II extrinsic protein O" evidence="10">
    <location>
        <begin position="21"/>
        <end position="283"/>
    </location>
</feature>
<dbReference type="KEGG" id="glt:GlitD10_0666"/>
<evidence type="ECO:0000313" key="12">
    <source>
        <dbReference type="Proteomes" id="UP000180235"/>
    </source>
</evidence>
<gene>
    <name evidence="11" type="primary">psbO</name>
    <name evidence="11" type="ORF">GlitD10_0666</name>
</gene>
<dbReference type="GO" id="GO:0031676">
    <property type="term" value="C:plasma membrane-derived thylakoid membrane"/>
    <property type="evidence" value="ECO:0007669"/>
    <property type="project" value="UniProtKB-SubCell"/>
</dbReference>
<dbReference type="GO" id="GO:0010242">
    <property type="term" value="F:oxygen evolving activity"/>
    <property type="evidence" value="ECO:0007669"/>
    <property type="project" value="InterPro"/>
</dbReference>
<evidence type="ECO:0000256" key="1">
    <source>
        <dbReference type="ARBA" id="ARBA00004526"/>
    </source>
</evidence>
<dbReference type="PANTHER" id="PTHR34058">
    <property type="entry name" value="OXYGEN-EVOLVING ENHANCER PROTEIN 1-2, CHLOROPLASTIC"/>
    <property type="match status" value="1"/>
</dbReference>
<evidence type="ECO:0000256" key="7">
    <source>
        <dbReference type="ARBA" id="ARBA00039796"/>
    </source>
</evidence>
<dbReference type="AlphaFoldDB" id="A0A1J0AAL7"/>
<evidence type="ECO:0000256" key="5">
    <source>
        <dbReference type="ARBA" id="ARBA00023136"/>
    </source>
</evidence>
<dbReference type="Pfam" id="PF01716">
    <property type="entry name" value="MSP"/>
    <property type="match status" value="1"/>
</dbReference>
<dbReference type="PROSITE" id="PS51257">
    <property type="entry name" value="PROKAR_LIPOPROTEIN"/>
    <property type="match status" value="1"/>
</dbReference>
<keyword evidence="6" id="KW-0604">Photosystem II</keyword>
<dbReference type="Gene3D" id="2.40.160.30">
    <property type="entry name" value="Photosystem II, cytochrome c-550 precursor"/>
    <property type="match status" value="1"/>
</dbReference>
<dbReference type="Proteomes" id="UP000180235">
    <property type="component" value="Chromosome"/>
</dbReference>
<comment type="subcellular location">
    <subcellularLocation>
        <location evidence="1">Cellular thylakoid membrane</location>
        <topology evidence="1">Peripheral membrane protein</topology>
        <orientation evidence="1">Lumenal side</orientation>
    </subcellularLocation>
</comment>
<reference evidence="11 12" key="1">
    <citation type="submission" date="2016-10" db="EMBL/GenBank/DDBJ databases">
        <title>Description of Gloeomargarita lithophora gen. nov., sp. nov., a thylakoid-bearing basal-branching cyanobacterium with intracellular carbonates, and proposal for Gloeomargaritales ord. nov.</title>
        <authorList>
            <person name="Moreira D."/>
            <person name="Tavera R."/>
            <person name="Benzerara K."/>
            <person name="Skouri-Panet F."/>
            <person name="Couradeau E."/>
            <person name="Gerard E."/>
            <person name="Loussert C."/>
            <person name="Novelo E."/>
            <person name="Zivanovic Y."/>
            <person name="Lopez-Garcia P."/>
        </authorList>
    </citation>
    <scope>NUCLEOTIDE SEQUENCE [LARGE SCALE GENOMIC DNA]</scope>
    <source>
        <strain evidence="11 12">D10</strain>
    </source>
</reference>
<dbReference type="STRING" id="1188229.GlitD10_0666"/>
<evidence type="ECO:0000256" key="6">
    <source>
        <dbReference type="ARBA" id="ARBA00023276"/>
    </source>
</evidence>
<dbReference type="Gene3D" id="3.30.2050.10">
    <property type="entry name" value="photosynthetic oxygen evolving center domain"/>
    <property type="match status" value="1"/>
</dbReference>
<comment type="function">
    <text evidence="9">One of the extrinsic, lumenal subunits of photosystem II (PSII), which stabilize and protect the oxygen-evolving complex. PSII is a light-driven water plastoquinone oxidoreductase, using light energy to abstract electrons from H(2)O, generating a proton gradient subsequently used for ATP formation. Required for dimerization of PSII and for binding of PsbQ to PSII.</text>
</comment>
<organism evidence="11 12">
    <name type="scientific">Gloeomargarita lithophora Alchichica-D10</name>
    <dbReference type="NCBI Taxonomy" id="1188229"/>
    <lineage>
        <taxon>Bacteria</taxon>
        <taxon>Bacillati</taxon>
        <taxon>Cyanobacteriota</taxon>
        <taxon>Cyanophyceae</taxon>
        <taxon>Gloeomargaritales</taxon>
        <taxon>Gloeomargaritaceae</taxon>
        <taxon>Gloeomargarita</taxon>
    </lineage>
</organism>
<dbReference type="InterPro" id="IPR002628">
    <property type="entry name" value="PsbO"/>
</dbReference>